<evidence type="ECO:0000259" key="1">
    <source>
        <dbReference type="Pfam" id="PF00561"/>
    </source>
</evidence>
<dbReference type="Proteomes" id="UP001179363">
    <property type="component" value="Unassembled WGS sequence"/>
</dbReference>
<dbReference type="SUPFAM" id="SSF53474">
    <property type="entry name" value="alpha/beta-Hydrolases"/>
    <property type="match status" value="1"/>
</dbReference>
<dbReference type="InterPro" id="IPR029058">
    <property type="entry name" value="AB_hydrolase_fold"/>
</dbReference>
<dbReference type="RefSeq" id="WP_236132645.1">
    <property type="nucleotide sequence ID" value="NZ_JAKGTH010000006.1"/>
</dbReference>
<dbReference type="PRINTS" id="PR00111">
    <property type="entry name" value="ABHYDROLASE"/>
</dbReference>
<dbReference type="GO" id="GO:0016787">
    <property type="term" value="F:hydrolase activity"/>
    <property type="evidence" value="ECO:0007669"/>
    <property type="project" value="UniProtKB-KW"/>
</dbReference>
<dbReference type="PANTHER" id="PTHR43433">
    <property type="entry name" value="HYDROLASE, ALPHA/BETA FOLD FAMILY PROTEIN"/>
    <property type="match status" value="1"/>
</dbReference>
<keyword evidence="3" id="KW-1185">Reference proteome</keyword>
<reference evidence="2" key="1">
    <citation type="submission" date="2022-01" db="EMBL/GenBank/DDBJ databases">
        <title>Gillisia lutea sp. nov., isolated from marine plastic residues from the Malvarosa beach (Valencia, Spain).</title>
        <authorList>
            <person name="Vidal-Verdu A."/>
            <person name="Molina-Menor E."/>
            <person name="Satari L."/>
            <person name="Pascual J."/>
            <person name="Pereto J."/>
            <person name="Porcar M."/>
        </authorList>
    </citation>
    <scope>NUCLEOTIDE SEQUENCE</scope>
    <source>
        <strain evidence="2">M10.2A</strain>
    </source>
</reference>
<evidence type="ECO:0000313" key="3">
    <source>
        <dbReference type="Proteomes" id="UP001179363"/>
    </source>
</evidence>
<gene>
    <name evidence="2" type="ORF">L1I30_02360</name>
</gene>
<feature type="domain" description="AB hydrolase-1" evidence="1">
    <location>
        <begin position="19"/>
        <end position="244"/>
    </location>
</feature>
<protein>
    <submittedName>
        <fullName evidence="2">Alpha/beta hydrolase</fullName>
    </submittedName>
</protein>
<dbReference type="Gene3D" id="3.40.50.1820">
    <property type="entry name" value="alpha/beta hydrolase"/>
    <property type="match status" value="1"/>
</dbReference>
<evidence type="ECO:0000313" key="2">
    <source>
        <dbReference type="EMBL" id="MCF4100500.1"/>
    </source>
</evidence>
<dbReference type="InterPro" id="IPR050471">
    <property type="entry name" value="AB_hydrolase"/>
</dbReference>
<dbReference type="PANTHER" id="PTHR43433:SF5">
    <property type="entry name" value="AB HYDROLASE-1 DOMAIN-CONTAINING PROTEIN"/>
    <property type="match status" value="1"/>
</dbReference>
<proteinExistence type="predicted"/>
<organism evidence="2 3">
    <name type="scientific">Gillisia lutea</name>
    <dbReference type="NCBI Taxonomy" id="2909668"/>
    <lineage>
        <taxon>Bacteria</taxon>
        <taxon>Pseudomonadati</taxon>
        <taxon>Bacteroidota</taxon>
        <taxon>Flavobacteriia</taxon>
        <taxon>Flavobacteriales</taxon>
        <taxon>Flavobacteriaceae</taxon>
        <taxon>Gillisia</taxon>
    </lineage>
</organism>
<dbReference type="Pfam" id="PF00561">
    <property type="entry name" value="Abhydrolase_1"/>
    <property type="match status" value="1"/>
</dbReference>
<comment type="caution">
    <text evidence="2">The sequence shown here is derived from an EMBL/GenBank/DDBJ whole genome shotgun (WGS) entry which is preliminary data.</text>
</comment>
<dbReference type="InterPro" id="IPR000073">
    <property type="entry name" value="AB_hydrolase_1"/>
</dbReference>
<sequence length="256" mass="28563">MTITYKNTPVFYSTKGTGNPLVLLHGFLESHKIWLPFTDKLSSERQVILIDLPGHGQSGTLSDVHNMELMAEVVREVLNNIGISEASIAGHSMGGYVSLAFYEKFPTMVKALALINSTSEEDSEERKFNRDRAISLVQKNKRSFVSMAISNLLTKKNDQKFKGELNILKEEGQKLTENSITAALKGMKIRTNKTELLAQFKGQKIIVAGQKDPVMSFNSVKRVAKKTNSTLKTFPDGHLSFIENEADLLEIMLLID</sequence>
<keyword evidence="2" id="KW-0378">Hydrolase</keyword>
<accession>A0ABS9EFD6</accession>
<name>A0ABS9EFD6_9FLAO</name>
<dbReference type="EMBL" id="JAKGTH010000006">
    <property type="protein sequence ID" value="MCF4100500.1"/>
    <property type="molecule type" value="Genomic_DNA"/>
</dbReference>